<dbReference type="PANTHER" id="PTHR45625">
    <property type="entry name" value="PEPTIDYL-PROLYL CIS-TRANS ISOMERASE-RELATED"/>
    <property type="match status" value="1"/>
</dbReference>
<dbReference type="AlphaFoldDB" id="A0A143BNY1"/>
<dbReference type="STRING" id="1379270.GEMMAAP_08510"/>
<comment type="function">
    <text evidence="1 5">PPIases accelerate the folding of proteins. It catalyzes the cis-trans isomerization of proline imidic peptide bonds in oligopeptides.</text>
</comment>
<evidence type="ECO:0000259" key="6">
    <source>
        <dbReference type="PROSITE" id="PS50072"/>
    </source>
</evidence>
<dbReference type="PIRSF" id="PIRSF001467">
    <property type="entry name" value="Peptidylpro_ismrse"/>
    <property type="match status" value="1"/>
</dbReference>
<keyword evidence="3 5" id="KW-0697">Rotamase</keyword>
<dbReference type="Proteomes" id="UP000076404">
    <property type="component" value="Chromosome"/>
</dbReference>
<dbReference type="InterPro" id="IPR044666">
    <property type="entry name" value="Cyclophilin_A-like"/>
</dbReference>
<accession>A0A143BNY1</accession>
<dbReference type="EMBL" id="CP011454">
    <property type="protein sequence ID" value="AMW06688.1"/>
    <property type="molecule type" value="Genomic_DNA"/>
</dbReference>
<evidence type="ECO:0000256" key="1">
    <source>
        <dbReference type="ARBA" id="ARBA00002388"/>
    </source>
</evidence>
<evidence type="ECO:0000256" key="5">
    <source>
        <dbReference type="RuleBase" id="RU363019"/>
    </source>
</evidence>
<dbReference type="PROSITE" id="PS50072">
    <property type="entry name" value="CSA_PPIASE_2"/>
    <property type="match status" value="1"/>
</dbReference>
<reference evidence="7 8" key="2">
    <citation type="journal article" date="2016" name="Environ. Microbiol. Rep.">
        <title>Metagenomic evidence for the presence of phototrophic Gemmatimonadetes bacteria in diverse environments.</title>
        <authorList>
            <person name="Zeng Y."/>
            <person name="Baumbach J."/>
            <person name="Barbosa E.G."/>
            <person name="Azevedo V."/>
            <person name="Zhang C."/>
            <person name="Koblizek M."/>
        </authorList>
    </citation>
    <scope>NUCLEOTIDE SEQUENCE [LARGE SCALE GENOMIC DNA]</scope>
    <source>
        <strain evidence="7 8">AP64</strain>
    </source>
</reference>
<dbReference type="PANTHER" id="PTHR45625:SF4">
    <property type="entry name" value="PEPTIDYLPROLYL ISOMERASE DOMAIN AND WD REPEAT-CONTAINING PROTEIN 1"/>
    <property type="match status" value="1"/>
</dbReference>
<reference evidence="7 8" key="1">
    <citation type="journal article" date="2014" name="Proc. Natl. Acad. Sci. U.S.A.">
        <title>Functional type 2 photosynthetic reaction centers found in the rare bacterial phylum Gemmatimonadetes.</title>
        <authorList>
            <person name="Zeng Y."/>
            <person name="Feng F."/>
            <person name="Medova H."/>
            <person name="Dean J."/>
            <person name="Koblizek M."/>
        </authorList>
    </citation>
    <scope>NUCLEOTIDE SEQUENCE [LARGE SCALE GENOMIC DNA]</scope>
    <source>
        <strain evidence="7 8">AP64</strain>
    </source>
</reference>
<organism evidence="7 8">
    <name type="scientific">Gemmatimonas phototrophica</name>
    <dbReference type="NCBI Taxonomy" id="1379270"/>
    <lineage>
        <taxon>Bacteria</taxon>
        <taxon>Pseudomonadati</taxon>
        <taxon>Gemmatimonadota</taxon>
        <taxon>Gemmatimonadia</taxon>
        <taxon>Gemmatimonadales</taxon>
        <taxon>Gemmatimonadaceae</taxon>
        <taxon>Gemmatimonas</taxon>
    </lineage>
</organism>
<comment type="similarity">
    <text evidence="2 5">Belongs to the cyclophilin-type PPIase family.</text>
</comment>
<dbReference type="eggNOG" id="COG0652">
    <property type="taxonomic scope" value="Bacteria"/>
</dbReference>
<sequence length="141" mass="15644">MPPTACIDTEYGTITLQLFAREAPLVVEAFTRLAQQGKYRNTTFHRVVPNFVVQDGDITNGTGDPEPFFSLRESWSRQRHGRGCLGLATAGPDTGGSQYYMCHSTQPHLDGGYTVFGRVVDGFDVMDRLVQGDMMLQVRVP</sequence>
<name>A0A143BNY1_9BACT</name>
<dbReference type="GO" id="GO:0003755">
    <property type="term" value="F:peptidyl-prolyl cis-trans isomerase activity"/>
    <property type="evidence" value="ECO:0007669"/>
    <property type="project" value="UniProtKB-UniRule"/>
</dbReference>
<dbReference type="InterPro" id="IPR002130">
    <property type="entry name" value="Cyclophilin-type_PPIase_dom"/>
</dbReference>
<dbReference type="KEGG" id="gph:GEMMAAP_08510"/>
<dbReference type="PRINTS" id="PR00153">
    <property type="entry name" value="CSAPPISMRASE"/>
</dbReference>
<evidence type="ECO:0000256" key="4">
    <source>
        <dbReference type="ARBA" id="ARBA00023235"/>
    </source>
</evidence>
<evidence type="ECO:0000313" key="8">
    <source>
        <dbReference type="Proteomes" id="UP000076404"/>
    </source>
</evidence>
<keyword evidence="8" id="KW-1185">Reference proteome</keyword>
<dbReference type="Pfam" id="PF00160">
    <property type="entry name" value="Pro_isomerase"/>
    <property type="match status" value="1"/>
</dbReference>
<keyword evidence="4 5" id="KW-0413">Isomerase</keyword>
<dbReference type="CDD" id="cd00317">
    <property type="entry name" value="cyclophilin"/>
    <property type="match status" value="1"/>
</dbReference>
<evidence type="ECO:0000256" key="2">
    <source>
        <dbReference type="ARBA" id="ARBA00007365"/>
    </source>
</evidence>
<comment type="catalytic activity">
    <reaction evidence="5">
        <text>[protein]-peptidylproline (omega=180) = [protein]-peptidylproline (omega=0)</text>
        <dbReference type="Rhea" id="RHEA:16237"/>
        <dbReference type="Rhea" id="RHEA-COMP:10747"/>
        <dbReference type="Rhea" id="RHEA-COMP:10748"/>
        <dbReference type="ChEBI" id="CHEBI:83833"/>
        <dbReference type="ChEBI" id="CHEBI:83834"/>
        <dbReference type="EC" id="5.2.1.8"/>
    </reaction>
</comment>
<feature type="domain" description="PPIase cyclophilin-type" evidence="6">
    <location>
        <begin position="8"/>
        <end position="141"/>
    </location>
</feature>
<protein>
    <recommendedName>
        <fullName evidence="5">Peptidyl-prolyl cis-trans isomerase</fullName>
        <shortName evidence="5">PPIase</shortName>
        <ecNumber evidence="5">5.2.1.8</ecNumber>
    </recommendedName>
</protein>
<gene>
    <name evidence="7" type="ORF">GEMMAAP_08510</name>
</gene>
<dbReference type="InterPro" id="IPR029000">
    <property type="entry name" value="Cyclophilin-like_dom_sf"/>
</dbReference>
<dbReference type="InterPro" id="IPR024936">
    <property type="entry name" value="Cyclophilin-type_PPIase"/>
</dbReference>
<evidence type="ECO:0000313" key="7">
    <source>
        <dbReference type="EMBL" id="AMW06688.1"/>
    </source>
</evidence>
<dbReference type="SUPFAM" id="SSF50891">
    <property type="entry name" value="Cyclophilin-like"/>
    <property type="match status" value="1"/>
</dbReference>
<dbReference type="EC" id="5.2.1.8" evidence="5"/>
<dbReference type="Gene3D" id="2.40.100.10">
    <property type="entry name" value="Cyclophilin-like"/>
    <property type="match status" value="1"/>
</dbReference>
<proteinExistence type="inferred from homology"/>
<evidence type="ECO:0000256" key="3">
    <source>
        <dbReference type="ARBA" id="ARBA00023110"/>
    </source>
</evidence>